<proteinExistence type="inferred from homology"/>
<dbReference type="PANTHER" id="PTHR11811">
    <property type="entry name" value="6-PHOSPHOGLUCONATE DEHYDROGENASE"/>
    <property type="match status" value="1"/>
</dbReference>
<dbReference type="InterPro" id="IPR004849">
    <property type="entry name" value="6DGDH_YqeC"/>
</dbReference>
<dbReference type="GO" id="GO:0019521">
    <property type="term" value="P:D-gluconate metabolic process"/>
    <property type="evidence" value="ECO:0007669"/>
    <property type="project" value="UniProtKB-KW"/>
</dbReference>
<dbReference type="Proteomes" id="UP000028569">
    <property type="component" value="Chromosome"/>
</dbReference>
<dbReference type="AlphaFoldDB" id="A0A087VSR7"/>
<dbReference type="SUPFAM" id="SSF48179">
    <property type="entry name" value="6-phosphogluconate dehydrogenase C-terminal domain-like"/>
    <property type="match status" value="1"/>
</dbReference>
<dbReference type="PIRSF" id="PIRSF000103">
    <property type="entry name" value="HIBADH"/>
    <property type="match status" value="1"/>
</dbReference>
<organism evidence="7 8">
    <name type="scientific">Bifidobacterium [indicum] DSM 20214 = LMG 11587</name>
    <dbReference type="NCBI Taxonomy" id="1341694"/>
    <lineage>
        <taxon>Bacteria</taxon>
        <taxon>Bacillati</taxon>
        <taxon>Actinomycetota</taxon>
        <taxon>Actinomycetes</taxon>
        <taxon>Bifidobacteriales</taxon>
        <taxon>Bifidobacteriaceae</taxon>
        <taxon>Bifidobacterium</taxon>
    </lineage>
</organism>
<evidence type="ECO:0000256" key="3">
    <source>
        <dbReference type="ARBA" id="ARBA00023002"/>
    </source>
</evidence>
<dbReference type="InterPro" id="IPR006183">
    <property type="entry name" value="Pgluconate_DH"/>
</dbReference>
<dbReference type="GO" id="GO:0004616">
    <property type="term" value="F:phosphogluconate dehydrogenase (decarboxylating) activity"/>
    <property type="evidence" value="ECO:0007669"/>
    <property type="project" value="UniProtKB-EC"/>
</dbReference>
<evidence type="ECO:0000256" key="1">
    <source>
        <dbReference type="ARBA" id="ARBA00008419"/>
    </source>
</evidence>
<name>A0A087VSR7_9BIFI</name>
<keyword evidence="3 7" id="KW-0560">Oxidoreductase</keyword>
<comment type="similarity">
    <text evidence="1">Belongs to the 6-phosphogluconate dehydrogenase family.</text>
</comment>
<comment type="similarity">
    <text evidence="2">Belongs to the HIBADH-related family.</text>
</comment>
<keyword evidence="4" id="KW-0311">Gluconate utilization</keyword>
<dbReference type="SMART" id="SM01350">
    <property type="entry name" value="6PGD"/>
    <property type="match status" value="1"/>
</dbReference>
<dbReference type="InterPro" id="IPR013328">
    <property type="entry name" value="6PGD_dom2"/>
</dbReference>
<dbReference type="SUPFAM" id="SSF51735">
    <property type="entry name" value="NAD(P)-binding Rossmann-fold domains"/>
    <property type="match status" value="1"/>
</dbReference>
<dbReference type="HOGENOM" id="CLU_024540_0_0_11"/>
<dbReference type="NCBIfam" id="TIGR00872">
    <property type="entry name" value="gnd_rel"/>
    <property type="match status" value="1"/>
</dbReference>
<dbReference type="OrthoDB" id="9804542at2"/>
<feature type="domain" description="6-phosphogluconate dehydrogenase C-terminal" evidence="6">
    <location>
        <begin position="161"/>
        <end position="288"/>
    </location>
</feature>
<dbReference type="GO" id="GO:0050661">
    <property type="term" value="F:NADP binding"/>
    <property type="evidence" value="ECO:0007669"/>
    <property type="project" value="InterPro"/>
</dbReference>
<reference evidence="7 8" key="1">
    <citation type="journal article" date="2014" name="Appl. Environ. Microbiol.">
        <title>Genomic encyclopedia of type strains of the genus Bifidobacterium.</title>
        <authorList>
            <person name="Milani C."/>
            <person name="Lugli G.A."/>
            <person name="Duranti S."/>
            <person name="Turroni F."/>
            <person name="Bottacini F."/>
            <person name="Mangifesta M."/>
            <person name="Sanchez B."/>
            <person name="Viappiani A."/>
            <person name="Mancabelli L."/>
            <person name="Taminiau B."/>
            <person name="Delcenserie V."/>
            <person name="Barrangou R."/>
            <person name="Margolles A."/>
            <person name="van Sinderen D."/>
            <person name="Ventura M."/>
        </authorList>
    </citation>
    <scope>NUCLEOTIDE SEQUENCE [LARGE SCALE GENOMIC DNA]</scope>
    <source>
        <strain evidence="7 8">LMG 11587</strain>
    </source>
</reference>
<gene>
    <name evidence="7" type="ORF">BINDI_0116</name>
</gene>
<dbReference type="Pfam" id="PF00393">
    <property type="entry name" value="6PGD"/>
    <property type="match status" value="1"/>
</dbReference>
<evidence type="ECO:0000256" key="2">
    <source>
        <dbReference type="ARBA" id="ARBA00009080"/>
    </source>
</evidence>
<dbReference type="InterPro" id="IPR002204">
    <property type="entry name" value="3-OH-isobutyrate_DH-rel_CS"/>
</dbReference>
<dbReference type="Pfam" id="PF03446">
    <property type="entry name" value="NAD_binding_2"/>
    <property type="match status" value="1"/>
</dbReference>
<evidence type="ECO:0000313" key="7">
    <source>
        <dbReference type="EMBL" id="AIC91402.1"/>
    </source>
</evidence>
<feature type="active site" evidence="5">
    <location>
        <position position="165"/>
    </location>
</feature>
<dbReference type="RefSeq" id="WP_033491712.1">
    <property type="nucleotide sequence ID" value="NZ_CP006018.1"/>
</dbReference>
<dbReference type="GO" id="GO:0016054">
    <property type="term" value="P:organic acid catabolic process"/>
    <property type="evidence" value="ECO:0007669"/>
    <property type="project" value="UniProtKB-ARBA"/>
</dbReference>
<protein>
    <submittedName>
        <fullName evidence="7">6-phosphogluconate dehydrogenase</fullName>
        <ecNumber evidence="7">1.1.1.44</ecNumber>
    </submittedName>
</protein>
<dbReference type="EMBL" id="CP006018">
    <property type="protein sequence ID" value="AIC91402.1"/>
    <property type="molecule type" value="Genomic_DNA"/>
</dbReference>
<dbReference type="PROSITE" id="PS00895">
    <property type="entry name" value="3_HYDROXYISOBUT_DH"/>
    <property type="match status" value="1"/>
</dbReference>
<sequence>MKIGMIGLGRMGKNMADRLRTGGHQVVGYDISPESGRDVDSLQALVDSLEAPRAIWVMVPAGKPIESTLDQLGDLLDRGDLVIDGGNTRFTQDQAHAKALGAKGIGLVDVGTSNGIWGRENGYALMVGGSDEDVARIQPILDTLKPEGEFGLVHAGGTGAGHYAKMVHNGIEYGMMQSLAEGYAVLEASDLIQEPDEVVQSWRKGSVIQSWLLDLLAKSLQEDPHLAHIAGKAEETGETKWMIGDALELGVPTPAITSALYARQSSQIQDPMTMKAVSALRNAFGGHPIVKE</sequence>
<dbReference type="Gene3D" id="1.10.1040.10">
    <property type="entry name" value="N-(1-d-carboxylethyl)-l-norvaline Dehydrogenase, domain 2"/>
    <property type="match status" value="1"/>
</dbReference>
<dbReference type="InterPro" id="IPR006114">
    <property type="entry name" value="6PGDH_C"/>
</dbReference>
<dbReference type="PRINTS" id="PR00076">
    <property type="entry name" value="6PGDHDRGNASE"/>
</dbReference>
<evidence type="ECO:0000313" key="8">
    <source>
        <dbReference type="Proteomes" id="UP000028569"/>
    </source>
</evidence>
<dbReference type="InterPro" id="IPR006115">
    <property type="entry name" value="6PGDH_NADP-bd"/>
</dbReference>
<dbReference type="InterPro" id="IPR036291">
    <property type="entry name" value="NAD(P)-bd_dom_sf"/>
</dbReference>
<dbReference type="KEGG" id="bii:BINDI_0116"/>
<evidence type="ECO:0000256" key="5">
    <source>
        <dbReference type="PIRSR" id="PIRSR000103-1"/>
    </source>
</evidence>
<evidence type="ECO:0000259" key="6">
    <source>
        <dbReference type="SMART" id="SM01350"/>
    </source>
</evidence>
<dbReference type="Gene3D" id="3.40.50.720">
    <property type="entry name" value="NAD(P)-binding Rossmann-like Domain"/>
    <property type="match status" value="1"/>
</dbReference>
<dbReference type="InterPro" id="IPR008927">
    <property type="entry name" value="6-PGluconate_DH-like_C_sf"/>
</dbReference>
<dbReference type="NCBIfam" id="NF007161">
    <property type="entry name" value="PRK09599.1"/>
    <property type="match status" value="1"/>
</dbReference>
<keyword evidence="8" id="KW-1185">Reference proteome</keyword>
<evidence type="ECO:0000256" key="4">
    <source>
        <dbReference type="ARBA" id="ARBA00023064"/>
    </source>
</evidence>
<dbReference type="EC" id="1.1.1.44" evidence="7"/>
<dbReference type="InterPro" id="IPR015815">
    <property type="entry name" value="HIBADH-related"/>
</dbReference>
<dbReference type="GO" id="GO:0006098">
    <property type="term" value="P:pentose-phosphate shunt"/>
    <property type="evidence" value="ECO:0007669"/>
    <property type="project" value="InterPro"/>
</dbReference>
<accession>A0A087VSR7</accession>